<dbReference type="CDD" id="cd00613">
    <property type="entry name" value="GDC-P"/>
    <property type="match status" value="1"/>
</dbReference>
<dbReference type="NCBIfam" id="NF001696">
    <property type="entry name" value="PRK00451.1"/>
    <property type="match status" value="1"/>
</dbReference>
<organism evidence="6">
    <name type="scientific">candidate division WOR-3 bacterium</name>
    <dbReference type="NCBI Taxonomy" id="2052148"/>
    <lineage>
        <taxon>Bacteria</taxon>
        <taxon>Bacteria division WOR-3</taxon>
    </lineage>
</organism>
<dbReference type="SUPFAM" id="SSF53383">
    <property type="entry name" value="PLP-dependent transferases"/>
    <property type="match status" value="1"/>
</dbReference>
<dbReference type="GO" id="GO:0004375">
    <property type="term" value="F:glycine dehydrogenase (decarboxylating) activity"/>
    <property type="evidence" value="ECO:0007669"/>
    <property type="project" value="UniProtKB-EC"/>
</dbReference>
<dbReference type="PIRSF" id="PIRSF006815">
    <property type="entry name" value="GcvPA"/>
    <property type="match status" value="1"/>
</dbReference>
<dbReference type="InterPro" id="IPR015422">
    <property type="entry name" value="PyrdxlP-dep_Trfase_small"/>
</dbReference>
<feature type="domain" description="Glycine cleavage system P-protein N-terminal" evidence="5">
    <location>
        <begin position="2"/>
        <end position="443"/>
    </location>
</feature>
<comment type="catalytic activity">
    <reaction evidence="3 4">
        <text>N(6)-[(R)-lipoyl]-L-lysyl-[glycine-cleavage complex H protein] + glycine + H(+) = N(6)-[(R)-S(8)-aminomethyldihydrolipoyl]-L-lysyl-[glycine-cleavage complex H protein] + CO2</text>
        <dbReference type="Rhea" id="RHEA:24304"/>
        <dbReference type="Rhea" id="RHEA-COMP:10494"/>
        <dbReference type="Rhea" id="RHEA-COMP:10495"/>
        <dbReference type="ChEBI" id="CHEBI:15378"/>
        <dbReference type="ChEBI" id="CHEBI:16526"/>
        <dbReference type="ChEBI" id="CHEBI:57305"/>
        <dbReference type="ChEBI" id="CHEBI:83099"/>
        <dbReference type="ChEBI" id="CHEBI:83143"/>
        <dbReference type="EC" id="1.4.4.2"/>
    </reaction>
</comment>
<comment type="similarity">
    <text evidence="4">Belongs to the GcvP family. N-terminal subunit subfamily.</text>
</comment>
<evidence type="ECO:0000256" key="1">
    <source>
        <dbReference type="ARBA" id="ARBA00003788"/>
    </source>
</evidence>
<dbReference type="PANTHER" id="PTHR42806">
    <property type="entry name" value="GLYCINE CLEAVAGE SYSTEM P-PROTEIN"/>
    <property type="match status" value="1"/>
</dbReference>
<protein>
    <recommendedName>
        <fullName evidence="4">Probable glycine dehydrogenase (decarboxylating) subunit 1</fullName>
        <ecNumber evidence="4">1.4.4.2</ecNumber>
    </recommendedName>
    <alternativeName>
        <fullName evidence="4">Glycine cleavage system P-protein subunit 1</fullName>
    </alternativeName>
    <alternativeName>
        <fullName evidence="4">Glycine decarboxylase subunit 1</fullName>
    </alternativeName>
    <alternativeName>
        <fullName evidence="4">Glycine dehydrogenase (aminomethyl-transferring) subunit 1</fullName>
    </alternativeName>
</protein>
<dbReference type="InterPro" id="IPR049315">
    <property type="entry name" value="GDC-P_N"/>
</dbReference>
<dbReference type="Pfam" id="PF02347">
    <property type="entry name" value="GDC-P"/>
    <property type="match status" value="1"/>
</dbReference>
<dbReference type="InterPro" id="IPR015424">
    <property type="entry name" value="PyrdxlP-dep_Trfase"/>
</dbReference>
<dbReference type="GO" id="GO:0009116">
    <property type="term" value="P:nucleoside metabolic process"/>
    <property type="evidence" value="ECO:0007669"/>
    <property type="project" value="InterPro"/>
</dbReference>
<dbReference type="HAMAP" id="MF_00712">
    <property type="entry name" value="GcvPA"/>
    <property type="match status" value="1"/>
</dbReference>
<name>A0A7C4XL00_UNCW3</name>
<evidence type="ECO:0000259" key="5">
    <source>
        <dbReference type="Pfam" id="PF02347"/>
    </source>
</evidence>
<evidence type="ECO:0000256" key="2">
    <source>
        <dbReference type="ARBA" id="ARBA00023002"/>
    </source>
</evidence>
<dbReference type="InterPro" id="IPR023010">
    <property type="entry name" value="GcvPA"/>
</dbReference>
<dbReference type="PANTHER" id="PTHR42806:SF1">
    <property type="entry name" value="GLYCINE DEHYDROGENASE (DECARBOXYLATING)"/>
    <property type="match status" value="1"/>
</dbReference>
<dbReference type="EC" id="1.4.4.2" evidence="4"/>
<evidence type="ECO:0000313" key="6">
    <source>
        <dbReference type="EMBL" id="HGV98036.1"/>
    </source>
</evidence>
<dbReference type="GO" id="GO:0019464">
    <property type="term" value="P:glycine decarboxylation via glycine cleavage system"/>
    <property type="evidence" value="ECO:0007669"/>
    <property type="project" value="UniProtKB-UniRule"/>
</dbReference>
<dbReference type="InterPro" id="IPR015421">
    <property type="entry name" value="PyrdxlP-dep_Trfase_major"/>
</dbReference>
<comment type="caution">
    <text evidence="6">The sequence shown here is derived from an EMBL/GenBank/DDBJ whole genome shotgun (WGS) entry which is preliminary data.</text>
</comment>
<dbReference type="AlphaFoldDB" id="A0A7C4XL00"/>
<dbReference type="Gene3D" id="3.40.640.10">
    <property type="entry name" value="Type I PLP-dependent aspartate aminotransferase-like (Major domain)"/>
    <property type="match status" value="1"/>
</dbReference>
<dbReference type="EMBL" id="DTGZ01000133">
    <property type="protein sequence ID" value="HGV98036.1"/>
    <property type="molecule type" value="Genomic_DNA"/>
</dbReference>
<accession>A0A7C4XL00</accession>
<reference evidence="6" key="1">
    <citation type="journal article" date="2020" name="mSystems">
        <title>Genome- and Community-Level Interaction Insights into Carbon Utilization and Element Cycling Functions of Hydrothermarchaeota in Hydrothermal Sediment.</title>
        <authorList>
            <person name="Zhou Z."/>
            <person name="Liu Y."/>
            <person name="Xu W."/>
            <person name="Pan J."/>
            <person name="Luo Z.H."/>
            <person name="Li M."/>
        </authorList>
    </citation>
    <scope>NUCLEOTIDE SEQUENCE [LARGE SCALE GENOMIC DNA]</scope>
    <source>
        <strain evidence="6">SpSt-774</strain>
    </source>
</reference>
<evidence type="ECO:0000256" key="4">
    <source>
        <dbReference type="HAMAP-Rule" id="MF_00712"/>
    </source>
</evidence>
<comment type="function">
    <text evidence="1 4">The glycine cleavage system catalyzes the degradation of glycine. The P protein binds the alpha-amino group of glycine through its pyridoxal phosphate cofactor; CO(2) is released and the remaining methylamine moiety is then transferred to the lipoamide cofactor of the H protein.</text>
</comment>
<dbReference type="Gene3D" id="3.90.1150.10">
    <property type="entry name" value="Aspartate Aminotransferase, domain 1"/>
    <property type="match status" value="1"/>
</dbReference>
<keyword evidence="2 4" id="KW-0560">Oxidoreductase</keyword>
<proteinExistence type="inferred from homology"/>
<sequence length="447" mass="50262">MHYLPLTPCDEQKILQKLGVKSFEELINEIVPEDLQYKKEIGLPPKSSEIEVRKLLKSLVGYNLTTEDFVSFLGAGVYDHYIPAIVDNIISRSEFYTAYTPYQAEVSQGTLQTIFEYQSVICELTEMEVSNASMYDGGSALAEGCHMAYSINGRKKAIIAELVHPFFRKIVQTYTKEYGLEIVTCPSLDGVLDIDTLKKIIDEETSCVAVQNPNFYGNLERMTEISEIAHSKGALFIAIIDPLSLGIVMPPGEYNADIAVGEGQCLGIPQGYGGPLLGIFTTKMEFVRYMPGRIVGETTDVEGNRGFVLTLQTREQHIRREKATSNICTNEALCALSSLVYLCTMGKEGVVEVGKQCLSKSHYLYNRLKELKNVRPLYNQEFFKEFVVETNRPATEIVDKLLDYKIFGGVPLCIFDKSLENYLLIAVTEKRSKEEMDRFIEVLSKIL</sequence>
<evidence type="ECO:0000256" key="3">
    <source>
        <dbReference type="ARBA" id="ARBA00049026"/>
    </source>
</evidence>
<gene>
    <name evidence="4" type="primary">gcvPA</name>
    <name evidence="6" type="ORF">ENV60_07045</name>
</gene>
<comment type="subunit">
    <text evidence="4">The glycine cleavage system is composed of four proteins: P, T, L and H. In this organism, the P 'protein' is a heterodimer of two subunits.</text>
</comment>
<dbReference type="InterPro" id="IPR020581">
    <property type="entry name" value="GDC_P"/>
</dbReference>